<proteinExistence type="predicted"/>
<accession>A0A286IXZ1</accession>
<name>A0A286IXZ1_DELAC</name>
<dbReference type="Pfam" id="PF13665">
    <property type="entry name" value="Tox-PAAR-like"/>
    <property type="match status" value="1"/>
</dbReference>
<reference evidence="1 2" key="1">
    <citation type="submission" date="2020-12" db="EMBL/GenBank/DDBJ databases">
        <title>FDA dAtabase for Regulatory Grade micrObial Sequences (FDA-ARGOS): Supporting development and validation of Infectious Disease Dx tests.</title>
        <authorList>
            <person name="Sproer C."/>
            <person name="Gronow S."/>
            <person name="Severitt S."/>
            <person name="Schroder I."/>
            <person name="Tallon L."/>
            <person name="Sadzewicz L."/>
            <person name="Zhao X."/>
            <person name="Boylan J."/>
            <person name="Ott S."/>
            <person name="Bowen H."/>
            <person name="Vavikolanu K."/>
            <person name="Mehta A."/>
            <person name="Aluvathingal J."/>
            <person name="Nadendla S."/>
            <person name="Lowell S."/>
            <person name="Myers T."/>
            <person name="Yan Y."/>
            <person name="Sichtig H."/>
        </authorList>
    </citation>
    <scope>NUCLEOTIDE SEQUENCE [LARGE SCALE GENOMIC DNA]</scope>
    <source>
        <strain evidence="1 2">FDAARGOS_909</strain>
    </source>
</reference>
<dbReference type="EMBL" id="CP065668">
    <property type="protein sequence ID" value="QPS08663.1"/>
    <property type="molecule type" value="Genomic_DNA"/>
</dbReference>
<organism evidence="1 2">
    <name type="scientific">Delftia acidovorans</name>
    <name type="common">Pseudomonas acidovorans</name>
    <name type="synonym">Comamonas acidovorans</name>
    <dbReference type="NCBI Taxonomy" id="80866"/>
    <lineage>
        <taxon>Bacteria</taxon>
        <taxon>Pseudomonadati</taxon>
        <taxon>Pseudomonadota</taxon>
        <taxon>Betaproteobacteria</taxon>
        <taxon>Burkholderiales</taxon>
        <taxon>Comamonadaceae</taxon>
        <taxon>Delftia</taxon>
    </lineage>
</organism>
<evidence type="ECO:0000313" key="1">
    <source>
        <dbReference type="EMBL" id="QPS08663.1"/>
    </source>
</evidence>
<evidence type="ECO:0000313" key="2">
    <source>
        <dbReference type="Proteomes" id="UP000594778"/>
    </source>
</evidence>
<dbReference type="Gene3D" id="2.60.200.60">
    <property type="match status" value="1"/>
</dbReference>
<sequence length="119" mass="13023">MAKEMGTAQDGQFVLINTLPDVCLTPNKKGKPIPYPIMHSMDQSGQCSPNVFFAGKPAYLHEESYVDNVKGDEPGGGKGIVSGTHVAISRSEQHSATVFVNQRHVVRTGDKVWMNRKKP</sequence>
<gene>
    <name evidence="1" type="ORF">I6G66_00895</name>
</gene>
<dbReference type="AlphaFoldDB" id="A0A286IXZ1"/>
<dbReference type="RefSeq" id="WP_088164314.1">
    <property type="nucleotide sequence ID" value="NZ_CBDHEQ010000002.1"/>
</dbReference>
<dbReference type="Proteomes" id="UP000594778">
    <property type="component" value="Chromosome"/>
</dbReference>
<protein>
    <submittedName>
        <fullName evidence="1">DUF4150 domain-containing protein</fullName>
    </submittedName>
</protein>